<keyword evidence="4" id="KW-1185">Reference proteome</keyword>
<name>A0A8H6M526_9AGAR</name>
<protein>
    <submittedName>
        <fullName evidence="3">Uncharacterized protein</fullName>
    </submittedName>
</protein>
<feature type="compositionally biased region" description="Basic and acidic residues" evidence="1">
    <location>
        <begin position="421"/>
        <end position="433"/>
    </location>
</feature>
<feature type="compositionally biased region" description="Basic and acidic residues" evidence="1">
    <location>
        <begin position="441"/>
        <end position="456"/>
    </location>
</feature>
<dbReference type="EMBL" id="JACGCI010000028">
    <property type="protein sequence ID" value="KAF6755973.1"/>
    <property type="molecule type" value="Genomic_DNA"/>
</dbReference>
<dbReference type="AlphaFoldDB" id="A0A8H6M526"/>
<feature type="region of interest" description="Disordered" evidence="1">
    <location>
        <begin position="393"/>
        <end position="456"/>
    </location>
</feature>
<evidence type="ECO:0000313" key="3">
    <source>
        <dbReference type="EMBL" id="KAF6755973.1"/>
    </source>
</evidence>
<sequence length="456" mass="48834">MATRSRTNSPWPSRTPSPASPPTNSYFSTSDVEGRSVKRRRVRPSVSEGRGESSVVARQIIAGEDQIEKARYDCQFLSGNEVISCFPARGQAVPQHQWATFVWNSRRPELTQTNRVNIYLLRADSREPVLSFLDQPNPTDQAGVIRAQVDDIWFGADGMNYKSGNVSYPFYWAITRADRTLDGNEIAQPIFTAVQTTVADVVASSSSAAAAAASSSSLASLSSAALSSSLASISSSLSSGSFVTTIDGTATTLFPSSTGNVQSDSNSNSFPRWAIAVIVVLGFFAIVATGILIFFILRRVRRRRAEMDSNRNSMNSASPMMANVQQDSPLLSPTALAPVPRPASLRRNDSHGGPAHSDVLHDGASGISGEGGPFSGADAAIMADAFRKMLRKPEFPPIGEGSSPESQAEGGKAPPPSQDVLNRELAEEGRDLRSVSSSRGVKVESFSDHGEDQHQH</sequence>
<feature type="transmembrane region" description="Helical" evidence="2">
    <location>
        <begin position="273"/>
        <end position="297"/>
    </location>
</feature>
<feature type="region of interest" description="Disordered" evidence="1">
    <location>
        <begin position="331"/>
        <end position="372"/>
    </location>
</feature>
<gene>
    <name evidence="3" type="ORF">DFP72DRAFT_306205</name>
</gene>
<dbReference type="OrthoDB" id="2278929at2759"/>
<accession>A0A8H6M526</accession>
<keyword evidence="2" id="KW-0472">Membrane</keyword>
<keyword evidence="2" id="KW-1133">Transmembrane helix</keyword>
<reference evidence="3 4" key="1">
    <citation type="submission" date="2020-07" db="EMBL/GenBank/DDBJ databases">
        <title>Comparative genomics of pyrophilous fungi reveals a link between fire events and developmental genes.</title>
        <authorList>
            <consortium name="DOE Joint Genome Institute"/>
            <person name="Steindorff A.S."/>
            <person name="Carver A."/>
            <person name="Calhoun S."/>
            <person name="Stillman K."/>
            <person name="Liu H."/>
            <person name="Lipzen A."/>
            <person name="Pangilinan J."/>
            <person name="Labutti K."/>
            <person name="Bruns T.D."/>
            <person name="Grigoriev I.V."/>
        </authorList>
    </citation>
    <scope>NUCLEOTIDE SEQUENCE [LARGE SCALE GENOMIC DNA]</scope>
    <source>
        <strain evidence="3 4">CBS 144469</strain>
    </source>
</reference>
<evidence type="ECO:0000256" key="2">
    <source>
        <dbReference type="SAM" id="Phobius"/>
    </source>
</evidence>
<keyword evidence="2" id="KW-0812">Transmembrane</keyword>
<organism evidence="3 4">
    <name type="scientific">Ephemerocybe angulata</name>
    <dbReference type="NCBI Taxonomy" id="980116"/>
    <lineage>
        <taxon>Eukaryota</taxon>
        <taxon>Fungi</taxon>
        <taxon>Dikarya</taxon>
        <taxon>Basidiomycota</taxon>
        <taxon>Agaricomycotina</taxon>
        <taxon>Agaricomycetes</taxon>
        <taxon>Agaricomycetidae</taxon>
        <taxon>Agaricales</taxon>
        <taxon>Agaricineae</taxon>
        <taxon>Psathyrellaceae</taxon>
        <taxon>Ephemerocybe</taxon>
    </lineage>
</organism>
<evidence type="ECO:0000256" key="1">
    <source>
        <dbReference type="SAM" id="MobiDB-lite"/>
    </source>
</evidence>
<comment type="caution">
    <text evidence="3">The sequence shown here is derived from an EMBL/GenBank/DDBJ whole genome shotgun (WGS) entry which is preliminary data.</text>
</comment>
<evidence type="ECO:0000313" key="4">
    <source>
        <dbReference type="Proteomes" id="UP000521943"/>
    </source>
</evidence>
<dbReference type="Proteomes" id="UP000521943">
    <property type="component" value="Unassembled WGS sequence"/>
</dbReference>
<feature type="region of interest" description="Disordered" evidence="1">
    <location>
        <begin position="1"/>
        <end position="50"/>
    </location>
</feature>
<proteinExistence type="predicted"/>